<protein>
    <submittedName>
        <fullName evidence="8">ABC transporter permease</fullName>
    </submittedName>
</protein>
<name>A0ABW4QAQ7_9MICC</name>
<dbReference type="EMBL" id="JBHUGA010000060">
    <property type="protein sequence ID" value="MFD1847800.1"/>
    <property type="molecule type" value="Genomic_DNA"/>
</dbReference>
<dbReference type="CDD" id="cd06261">
    <property type="entry name" value="TM_PBP2"/>
    <property type="match status" value="1"/>
</dbReference>
<dbReference type="RefSeq" id="WP_343880977.1">
    <property type="nucleotide sequence ID" value="NZ_BAAAIJ010000051.1"/>
</dbReference>
<organism evidence="8 9">
    <name type="scientific">Arthrobacter flavus</name>
    <dbReference type="NCBI Taxonomy" id="95172"/>
    <lineage>
        <taxon>Bacteria</taxon>
        <taxon>Bacillati</taxon>
        <taxon>Actinomycetota</taxon>
        <taxon>Actinomycetes</taxon>
        <taxon>Micrococcales</taxon>
        <taxon>Micrococcaceae</taxon>
        <taxon>Arthrobacter</taxon>
    </lineage>
</organism>
<dbReference type="PANTHER" id="PTHR30177:SF4">
    <property type="entry name" value="OSMOPROTECTANT IMPORT PERMEASE PROTEIN OSMW"/>
    <property type="match status" value="1"/>
</dbReference>
<proteinExistence type="inferred from homology"/>
<accession>A0ABW4QAQ7</accession>
<dbReference type="PROSITE" id="PS50928">
    <property type="entry name" value="ABC_TM1"/>
    <property type="match status" value="1"/>
</dbReference>
<feature type="transmembrane region" description="Helical" evidence="6">
    <location>
        <begin position="180"/>
        <end position="201"/>
    </location>
</feature>
<dbReference type="PANTHER" id="PTHR30177">
    <property type="entry name" value="GLYCINE BETAINE/L-PROLINE TRANSPORT SYSTEM PERMEASE PROTEIN PROW"/>
    <property type="match status" value="1"/>
</dbReference>
<feature type="transmembrane region" description="Helical" evidence="6">
    <location>
        <begin position="147"/>
        <end position="168"/>
    </location>
</feature>
<evidence type="ECO:0000259" key="7">
    <source>
        <dbReference type="PROSITE" id="PS50928"/>
    </source>
</evidence>
<reference evidence="9" key="1">
    <citation type="journal article" date="2019" name="Int. J. Syst. Evol. Microbiol.">
        <title>The Global Catalogue of Microorganisms (GCM) 10K type strain sequencing project: providing services to taxonomists for standard genome sequencing and annotation.</title>
        <authorList>
            <consortium name="The Broad Institute Genomics Platform"/>
            <consortium name="The Broad Institute Genome Sequencing Center for Infectious Disease"/>
            <person name="Wu L."/>
            <person name="Ma J."/>
        </authorList>
    </citation>
    <scope>NUCLEOTIDE SEQUENCE [LARGE SCALE GENOMIC DNA]</scope>
    <source>
        <strain evidence="9">JCM 11496</strain>
    </source>
</reference>
<feature type="transmembrane region" description="Helical" evidence="6">
    <location>
        <begin position="82"/>
        <end position="101"/>
    </location>
</feature>
<keyword evidence="5 6" id="KW-0472">Membrane</keyword>
<dbReference type="InterPro" id="IPR035906">
    <property type="entry name" value="MetI-like_sf"/>
</dbReference>
<keyword evidence="3 6" id="KW-0812">Transmembrane</keyword>
<evidence type="ECO:0000256" key="5">
    <source>
        <dbReference type="ARBA" id="ARBA00023136"/>
    </source>
</evidence>
<feature type="transmembrane region" description="Helical" evidence="6">
    <location>
        <begin position="20"/>
        <end position="40"/>
    </location>
</feature>
<feature type="domain" description="ABC transmembrane type-1" evidence="7">
    <location>
        <begin position="16"/>
        <end position="201"/>
    </location>
</feature>
<dbReference type="Proteomes" id="UP001597307">
    <property type="component" value="Unassembled WGS sequence"/>
</dbReference>
<feature type="transmembrane region" description="Helical" evidence="6">
    <location>
        <begin position="47"/>
        <end position="70"/>
    </location>
</feature>
<dbReference type="InterPro" id="IPR051204">
    <property type="entry name" value="ABC_transp_perm/SBD"/>
</dbReference>
<keyword evidence="2 6" id="KW-0813">Transport</keyword>
<evidence type="ECO:0000256" key="6">
    <source>
        <dbReference type="RuleBase" id="RU363032"/>
    </source>
</evidence>
<evidence type="ECO:0000313" key="9">
    <source>
        <dbReference type="Proteomes" id="UP001597307"/>
    </source>
</evidence>
<comment type="similarity">
    <text evidence="6">Belongs to the binding-protein-dependent transport system permease family.</text>
</comment>
<evidence type="ECO:0000256" key="4">
    <source>
        <dbReference type="ARBA" id="ARBA00022989"/>
    </source>
</evidence>
<dbReference type="Pfam" id="PF00528">
    <property type="entry name" value="BPD_transp_1"/>
    <property type="match status" value="1"/>
</dbReference>
<dbReference type="SUPFAM" id="SSF161098">
    <property type="entry name" value="MetI-like"/>
    <property type="match status" value="1"/>
</dbReference>
<evidence type="ECO:0000256" key="2">
    <source>
        <dbReference type="ARBA" id="ARBA00022448"/>
    </source>
</evidence>
<sequence>MIDYISGNRDIIWTAFQEHLYLALIPVILAIIISLPLGYLAVRYKKLYYPLVNISSILYAIPSLALFLLLPPIIGTGVLSPLNIIIALTVYSVALMVRVVADGLNSVDPAITQAATAMGYRRVSRLLRVELPIALPVMLAGLRVATVANVSIVSVGALIGVGGLGALFLRGLQLDYLAPIWVGIILSVLLAATCDIIIVLVQRRFTPWVRAGGRA</sequence>
<evidence type="ECO:0000313" key="8">
    <source>
        <dbReference type="EMBL" id="MFD1847800.1"/>
    </source>
</evidence>
<evidence type="ECO:0000256" key="3">
    <source>
        <dbReference type="ARBA" id="ARBA00022692"/>
    </source>
</evidence>
<dbReference type="Gene3D" id="1.10.3720.10">
    <property type="entry name" value="MetI-like"/>
    <property type="match status" value="1"/>
</dbReference>
<evidence type="ECO:0000256" key="1">
    <source>
        <dbReference type="ARBA" id="ARBA00004141"/>
    </source>
</evidence>
<keyword evidence="9" id="KW-1185">Reference proteome</keyword>
<comment type="subcellular location">
    <subcellularLocation>
        <location evidence="6">Cell membrane</location>
        <topology evidence="6">Multi-pass membrane protein</topology>
    </subcellularLocation>
    <subcellularLocation>
        <location evidence="1">Membrane</location>
        <topology evidence="1">Multi-pass membrane protein</topology>
    </subcellularLocation>
</comment>
<gene>
    <name evidence="8" type="ORF">ACFSFX_14515</name>
</gene>
<comment type="caution">
    <text evidence="8">The sequence shown here is derived from an EMBL/GenBank/DDBJ whole genome shotgun (WGS) entry which is preliminary data.</text>
</comment>
<dbReference type="InterPro" id="IPR000515">
    <property type="entry name" value="MetI-like"/>
</dbReference>
<keyword evidence="4 6" id="KW-1133">Transmembrane helix</keyword>